<dbReference type="EMBL" id="SMMG02000005">
    <property type="protein sequence ID" value="KAA3472194.1"/>
    <property type="molecule type" value="Genomic_DNA"/>
</dbReference>
<reference evidence="4" key="1">
    <citation type="submission" date="2019-08" db="EMBL/GenBank/DDBJ databases">
        <authorList>
            <person name="Liu F."/>
        </authorList>
    </citation>
    <scope>NUCLEOTIDE SEQUENCE [LARGE SCALE GENOMIC DNA]</scope>
    <source>
        <strain evidence="4">PA1801</strain>
        <tissue evidence="4">Leaf</tissue>
    </source>
</reference>
<dbReference type="InterPro" id="IPR038508">
    <property type="entry name" value="ArfGAP_dom_sf"/>
</dbReference>
<keyword evidence="1" id="KW-0862">Zinc</keyword>
<gene>
    <name evidence="4" type="ORF">EPI10_022696</name>
</gene>
<proteinExistence type="predicted"/>
<dbReference type="PROSITE" id="PS50115">
    <property type="entry name" value="ARFGAP"/>
    <property type="match status" value="1"/>
</dbReference>
<dbReference type="Proteomes" id="UP000325315">
    <property type="component" value="Unassembled WGS sequence"/>
</dbReference>
<feature type="domain" description="Arf-GAP" evidence="3">
    <location>
        <begin position="11"/>
        <end position="191"/>
    </location>
</feature>
<dbReference type="AlphaFoldDB" id="A0A5B6VT29"/>
<evidence type="ECO:0000313" key="4">
    <source>
        <dbReference type="EMBL" id="KAA3472194.1"/>
    </source>
</evidence>
<sequence length="739" mass="81795">MGSRKEEERNEKIIRGLMKLPPNRRCINCNSLMGIIIKLEKKNRRKENEIDLSLTTVLIVNVCLEARKMKKEKITMMDLGFGNGFWKWIWGLEMGPQYVCTNFWTFICMTCSGIHREFTHRVKSVSMSKFTKQEVEALQNGGNQRARDIYLKDWDLQRQRLPDSSNADKIREFIKNVYVDRKYAGGKSSDKPPRDMQSHRNHEDEVRRASSYHSYSQSPPYDYQYEDRRYGKQVAAALSRKPGSDRGHYVGKVSSFVYSPGRLSDQMFEDRFANEGFAPRVSDYSVSSGGDPFTSGTGSPNYRKDIGFSSPPFQPPRDVLSEDTHHQMINPSLDPSSQNNGGGIPPRQRTKSIESYGSFDGNAMPVKSCSSGIGIGPDVVSEPEQIDQFDHTKTSTIMQSSVPVNYGALDLFNTPEASASPPLDFFQLPATSSESSKDLFQLTAVSSMPPGDLYKPSSSTPSIDLFAEIAEQHSATSFDGKSPELPVPKNEGWATFDTPQPAASDPVSKNPLPAVMPSDEDLSVKFDQQSSINTTMQWSPFENFSAFGDTLAMSTKWQDGHEGQAPPVATGTQSWNAFNDSVESLPLEPQVVAYKHMATTDEHLGLAASENHDNYGIQTADSHIGFPAATLPSENVIAPLYAPSMNPLPGEKETQAADLKPTNPFDLPFDSELEQSDMFFDMSSLQSTLPNAQLPSTFLGVSEPWLPQNPAPPQGGLVYMSGQTPSSQLPLGSFLVAKI</sequence>
<keyword evidence="1" id="KW-0863">Zinc-finger</keyword>
<protein>
    <submittedName>
        <fullName evidence="4">Putative ADP-ribosylation factor GTPase-activating protein AGD14 isoform X2</fullName>
    </submittedName>
</protein>
<keyword evidence="5" id="KW-1185">Reference proteome</keyword>
<feature type="compositionally biased region" description="Polar residues" evidence="2">
    <location>
        <begin position="284"/>
        <end position="300"/>
    </location>
</feature>
<dbReference type="GO" id="GO:0005096">
    <property type="term" value="F:GTPase activator activity"/>
    <property type="evidence" value="ECO:0007669"/>
    <property type="project" value="InterPro"/>
</dbReference>
<dbReference type="SUPFAM" id="SSF57863">
    <property type="entry name" value="ArfGap/RecO-like zinc finger"/>
    <property type="match status" value="1"/>
</dbReference>
<name>A0A5B6VT29_9ROSI</name>
<comment type="caution">
    <text evidence="4">The sequence shown here is derived from an EMBL/GenBank/DDBJ whole genome shotgun (WGS) entry which is preliminary data.</text>
</comment>
<evidence type="ECO:0000259" key="3">
    <source>
        <dbReference type="PROSITE" id="PS50115"/>
    </source>
</evidence>
<dbReference type="PANTHER" id="PTHR46085:SF4">
    <property type="entry name" value="ADP-RIBOSYLATION FACTOR GTPASE-ACTIVATING PROTEIN AGD14-RELATED"/>
    <property type="match status" value="1"/>
</dbReference>
<dbReference type="GO" id="GO:0008270">
    <property type="term" value="F:zinc ion binding"/>
    <property type="evidence" value="ECO:0007669"/>
    <property type="project" value="UniProtKB-KW"/>
</dbReference>
<feature type="compositionally biased region" description="Low complexity" evidence="2">
    <location>
        <begin position="211"/>
        <end position="223"/>
    </location>
</feature>
<dbReference type="InterPro" id="IPR044820">
    <property type="entry name" value="AGD14-like"/>
</dbReference>
<dbReference type="CDD" id="cd08838">
    <property type="entry name" value="ArfGap_AGFG"/>
    <property type="match status" value="1"/>
</dbReference>
<feature type="region of interest" description="Disordered" evidence="2">
    <location>
        <begin position="283"/>
        <end position="355"/>
    </location>
</feature>
<dbReference type="Gene3D" id="1.10.220.150">
    <property type="entry name" value="Arf GTPase activating protein"/>
    <property type="match status" value="1"/>
</dbReference>
<organism evidence="4 5">
    <name type="scientific">Gossypium australe</name>
    <dbReference type="NCBI Taxonomy" id="47621"/>
    <lineage>
        <taxon>Eukaryota</taxon>
        <taxon>Viridiplantae</taxon>
        <taxon>Streptophyta</taxon>
        <taxon>Embryophyta</taxon>
        <taxon>Tracheophyta</taxon>
        <taxon>Spermatophyta</taxon>
        <taxon>Magnoliopsida</taxon>
        <taxon>eudicotyledons</taxon>
        <taxon>Gunneridae</taxon>
        <taxon>Pentapetalae</taxon>
        <taxon>rosids</taxon>
        <taxon>malvids</taxon>
        <taxon>Malvales</taxon>
        <taxon>Malvaceae</taxon>
        <taxon>Malvoideae</taxon>
        <taxon>Gossypium</taxon>
    </lineage>
</organism>
<evidence type="ECO:0000256" key="2">
    <source>
        <dbReference type="SAM" id="MobiDB-lite"/>
    </source>
</evidence>
<feature type="compositionally biased region" description="Polar residues" evidence="2">
    <location>
        <begin position="327"/>
        <end position="339"/>
    </location>
</feature>
<dbReference type="OrthoDB" id="6036at2759"/>
<feature type="compositionally biased region" description="Basic and acidic residues" evidence="2">
    <location>
        <begin position="184"/>
        <end position="208"/>
    </location>
</feature>
<evidence type="ECO:0000256" key="1">
    <source>
        <dbReference type="PROSITE-ProRule" id="PRU00288"/>
    </source>
</evidence>
<dbReference type="InterPro" id="IPR037278">
    <property type="entry name" value="ARFGAP/RecO"/>
</dbReference>
<dbReference type="PANTHER" id="PTHR46085">
    <property type="entry name" value="ARFGAP/RECO-RELATED"/>
    <property type="match status" value="1"/>
</dbReference>
<dbReference type="SMART" id="SM00105">
    <property type="entry name" value="ArfGap"/>
    <property type="match status" value="1"/>
</dbReference>
<feature type="region of interest" description="Disordered" evidence="2">
    <location>
        <begin position="184"/>
        <end position="223"/>
    </location>
</feature>
<dbReference type="Pfam" id="PF01412">
    <property type="entry name" value="ArfGap"/>
    <property type="match status" value="1"/>
</dbReference>
<dbReference type="InterPro" id="IPR001164">
    <property type="entry name" value="ArfGAP_dom"/>
</dbReference>
<keyword evidence="1" id="KW-0479">Metal-binding</keyword>
<dbReference type="PRINTS" id="PR00405">
    <property type="entry name" value="REVINTRACTNG"/>
</dbReference>
<evidence type="ECO:0000313" key="5">
    <source>
        <dbReference type="Proteomes" id="UP000325315"/>
    </source>
</evidence>
<accession>A0A5B6VT29</accession>